<feature type="region of interest" description="Disordered" evidence="1">
    <location>
        <begin position="1"/>
        <end position="98"/>
    </location>
</feature>
<evidence type="ECO:0000313" key="2">
    <source>
        <dbReference type="EMBL" id="MBO0902370.1"/>
    </source>
</evidence>
<feature type="compositionally biased region" description="Basic residues" evidence="1">
    <location>
        <begin position="88"/>
        <end position="98"/>
    </location>
</feature>
<name>A0ABS3IY91_9HYPH</name>
<accession>A0ABS3IY91</accession>
<sequence length="98" mass="10237">MPDLDTDPTLVRDQQDRDTPQQIGSEGRRKEAGDSDAESGEARRAAIRGEGAGGREQMDAILKQNRDGGGSAGAKDGTGTSSRSLRGLVRKGRSLLGG</sequence>
<proteinExistence type="predicted"/>
<dbReference type="EMBL" id="JAFMPY010000001">
    <property type="protein sequence ID" value="MBO0902370.1"/>
    <property type="molecule type" value="Genomic_DNA"/>
</dbReference>
<evidence type="ECO:0000313" key="3">
    <source>
        <dbReference type="Proteomes" id="UP000664288"/>
    </source>
</evidence>
<dbReference type="RefSeq" id="WP_207349003.1">
    <property type="nucleotide sequence ID" value="NZ_JAFMPY010000001.1"/>
</dbReference>
<keyword evidence="3" id="KW-1185">Reference proteome</keyword>
<organism evidence="2 3">
    <name type="scientific">Jiella sonneratiae</name>
    <dbReference type="NCBI Taxonomy" id="2816856"/>
    <lineage>
        <taxon>Bacteria</taxon>
        <taxon>Pseudomonadati</taxon>
        <taxon>Pseudomonadota</taxon>
        <taxon>Alphaproteobacteria</taxon>
        <taxon>Hyphomicrobiales</taxon>
        <taxon>Aurantimonadaceae</taxon>
        <taxon>Jiella</taxon>
    </lineage>
</organism>
<evidence type="ECO:0000256" key="1">
    <source>
        <dbReference type="SAM" id="MobiDB-lite"/>
    </source>
</evidence>
<dbReference type="Proteomes" id="UP000664288">
    <property type="component" value="Unassembled WGS sequence"/>
</dbReference>
<gene>
    <name evidence="2" type="ORF">J1C47_01835</name>
</gene>
<protein>
    <submittedName>
        <fullName evidence="2">Uncharacterized protein</fullName>
    </submittedName>
</protein>
<reference evidence="2 3" key="1">
    <citation type="submission" date="2021-03" db="EMBL/GenBank/DDBJ databases">
        <title>Whole genome sequence of Jiella sp. MQZ13P-4.</title>
        <authorList>
            <person name="Tuo L."/>
        </authorList>
    </citation>
    <scope>NUCLEOTIDE SEQUENCE [LARGE SCALE GENOMIC DNA]</scope>
    <source>
        <strain evidence="2 3">MQZ13P-4</strain>
    </source>
</reference>
<comment type="caution">
    <text evidence="2">The sequence shown here is derived from an EMBL/GenBank/DDBJ whole genome shotgun (WGS) entry which is preliminary data.</text>
</comment>